<name>A0AA39XYE9_9PEZI</name>
<sequence length="323" mass="36347">MSDQYKAFVGQSLLDNYNDILGWAKESELDGSSEIPHIVERLSAPTIENDGCKYASILTAARLFPVALMPIGERLWDPWYGPFAWLIDPYGVPEDIGKHMKAALGAAATMAVMQQDTTLEVGQVTDLAREQVPMSLLSRILLDPPQDTRFDNLRQAMLDADRKYAETDKDALRAKWHEKAVERVDEKVTLAAEKAKHRAQKSNQKKRQENTDNTEGHLDDRPRRSRIDITKEGDPDEAQTSTATRGTQASTADFQLGRKLFDWNLELEKKIREQGGEIERLQQELSARAADHHKIAKLEGTVAELQQQLSHLSNTFQNTQNGG</sequence>
<reference evidence="3" key="1">
    <citation type="submission" date="2023-06" db="EMBL/GenBank/DDBJ databases">
        <title>Genome-scale phylogeny and comparative genomics of the fungal order Sordariales.</title>
        <authorList>
            <consortium name="Lawrence Berkeley National Laboratory"/>
            <person name="Hensen N."/>
            <person name="Bonometti L."/>
            <person name="Westerberg I."/>
            <person name="Brannstrom I.O."/>
            <person name="Guillou S."/>
            <person name="Cros-Aarteil S."/>
            <person name="Calhoun S."/>
            <person name="Haridas S."/>
            <person name="Kuo A."/>
            <person name="Mondo S."/>
            <person name="Pangilinan J."/>
            <person name="Riley R."/>
            <person name="Labutti K."/>
            <person name="Andreopoulos B."/>
            <person name="Lipzen A."/>
            <person name="Chen C."/>
            <person name="Yanf M."/>
            <person name="Daum C."/>
            <person name="Ng V."/>
            <person name="Clum A."/>
            <person name="Steindorff A."/>
            <person name="Ohm R."/>
            <person name="Martin F."/>
            <person name="Silar P."/>
            <person name="Natvig D."/>
            <person name="Lalanne C."/>
            <person name="Gautier V."/>
            <person name="Ament-Velasquez S.L."/>
            <person name="Kruys A."/>
            <person name="Hutchinson M.I."/>
            <person name="Powell A.J."/>
            <person name="Barry K."/>
            <person name="Miller A.N."/>
            <person name="Grigoriev I.V."/>
            <person name="Debuchy R."/>
            <person name="Gladieux P."/>
            <person name="Thoren M.H."/>
            <person name="Johannesson H."/>
        </authorList>
    </citation>
    <scope>NUCLEOTIDE SEQUENCE</scope>
    <source>
        <strain evidence="3">SMH2532-1</strain>
    </source>
</reference>
<comment type="caution">
    <text evidence="3">The sequence shown here is derived from an EMBL/GenBank/DDBJ whole genome shotgun (WGS) entry which is preliminary data.</text>
</comment>
<dbReference type="EMBL" id="JAULSV010000006">
    <property type="protein sequence ID" value="KAK0642085.1"/>
    <property type="molecule type" value="Genomic_DNA"/>
</dbReference>
<evidence type="ECO:0000313" key="4">
    <source>
        <dbReference type="Proteomes" id="UP001174936"/>
    </source>
</evidence>
<feature type="compositionally biased region" description="Basic residues" evidence="2">
    <location>
        <begin position="195"/>
        <end position="205"/>
    </location>
</feature>
<feature type="region of interest" description="Disordered" evidence="2">
    <location>
        <begin position="193"/>
        <end position="251"/>
    </location>
</feature>
<evidence type="ECO:0000256" key="1">
    <source>
        <dbReference type="SAM" id="Coils"/>
    </source>
</evidence>
<evidence type="ECO:0000313" key="3">
    <source>
        <dbReference type="EMBL" id="KAK0642085.1"/>
    </source>
</evidence>
<keyword evidence="1" id="KW-0175">Coiled coil</keyword>
<accession>A0AA39XYE9</accession>
<gene>
    <name evidence="3" type="ORF">B0T16DRAFT_496655</name>
</gene>
<protein>
    <submittedName>
        <fullName evidence="3">Uncharacterized protein</fullName>
    </submittedName>
</protein>
<keyword evidence="4" id="KW-1185">Reference proteome</keyword>
<feature type="coiled-coil region" evidence="1">
    <location>
        <begin position="264"/>
        <end position="322"/>
    </location>
</feature>
<feature type="compositionally biased region" description="Polar residues" evidence="2">
    <location>
        <begin position="238"/>
        <end position="251"/>
    </location>
</feature>
<proteinExistence type="predicted"/>
<evidence type="ECO:0000256" key="2">
    <source>
        <dbReference type="SAM" id="MobiDB-lite"/>
    </source>
</evidence>
<organism evidence="3 4">
    <name type="scientific">Cercophora newfieldiana</name>
    <dbReference type="NCBI Taxonomy" id="92897"/>
    <lineage>
        <taxon>Eukaryota</taxon>
        <taxon>Fungi</taxon>
        <taxon>Dikarya</taxon>
        <taxon>Ascomycota</taxon>
        <taxon>Pezizomycotina</taxon>
        <taxon>Sordariomycetes</taxon>
        <taxon>Sordariomycetidae</taxon>
        <taxon>Sordariales</taxon>
        <taxon>Lasiosphaeriaceae</taxon>
        <taxon>Cercophora</taxon>
    </lineage>
</organism>
<feature type="compositionally biased region" description="Basic and acidic residues" evidence="2">
    <location>
        <begin position="206"/>
        <end position="233"/>
    </location>
</feature>
<dbReference type="AlphaFoldDB" id="A0AA39XYE9"/>
<dbReference type="Proteomes" id="UP001174936">
    <property type="component" value="Unassembled WGS sequence"/>
</dbReference>